<proteinExistence type="predicted"/>
<sequence length="75" mass="8825">MRTGYGKKQKTARVEDYAIQLRQPQAQFLLPQRLPAMSLLITKPDFWTNNRASKRPDRLETPERLTHLHQLTLNP</sequence>
<dbReference type="Proteomes" id="UP000054324">
    <property type="component" value="Unassembled WGS sequence"/>
</dbReference>
<keyword evidence="2" id="KW-1185">Reference proteome</keyword>
<name>A0A074ZRP9_OPIVI</name>
<dbReference type="KEGG" id="ovi:T265_16368"/>
<gene>
    <name evidence="1" type="ORF">T265_16368</name>
</gene>
<protein>
    <submittedName>
        <fullName evidence="1">Uncharacterized protein</fullName>
    </submittedName>
</protein>
<reference evidence="1 2" key="1">
    <citation type="submission" date="2013-11" db="EMBL/GenBank/DDBJ databases">
        <title>Opisthorchis viverrini - life in the bile duct.</title>
        <authorList>
            <person name="Young N.D."/>
            <person name="Nagarajan N."/>
            <person name="Lin S.J."/>
            <person name="Korhonen P.K."/>
            <person name="Jex A.R."/>
            <person name="Hall R.S."/>
            <person name="Safavi-Hemami H."/>
            <person name="Kaewkong W."/>
            <person name="Bertrand D."/>
            <person name="Gao S."/>
            <person name="Seet Q."/>
            <person name="Wongkham S."/>
            <person name="Teh B.T."/>
            <person name="Wongkham C."/>
            <person name="Intapan P.M."/>
            <person name="Maleewong W."/>
            <person name="Yang X."/>
            <person name="Hu M."/>
            <person name="Wang Z."/>
            <person name="Hofmann A."/>
            <person name="Sternberg P.W."/>
            <person name="Tan P."/>
            <person name="Wang J."/>
            <person name="Gasser R.B."/>
        </authorList>
    </citation>
    <scope>NUCLEOTIDE SEQUENCE [LARGE SCALE GENOMIC DNA]</scope>
</reference>
<dbReference type="CTD" id="20330533"/>
<accession>A0A074ZRP9</accession>
<evidence type="ECO:0000313" key="1">
    <source>
        <dbReference type="EMBL" id="KER17994.1"/>
    </source>
</evidence>
<dbReference type="EMBL" id="KL621717">
    <property type="protein sequence ID" value="KER17994.1"/>
    <property type="molecule type" value="Genomic_DNA"/>
</dbReference>
<organism evidence="1 2">
    <name type="scientific">Opisthorchis viverrini</name>
    <name type="common">Southeast Asian liver fluke</name>
    <dbReference type="NCBI Taxonomy" id="6198"/>
    <lineage>
        <taxon>Eukaryota</taxon>
        <taxon>Metazoa</taxon>
        <taxon>Spiralia</taxon>
        <taxon>Lophotrochozoa</taxon>
        <taxon>Platyhelminthes</taxon>
        <taxon>Trematoda</taxon>
        <taxon>Digenea</taxon>
        <taxon>Opisthorchiida</taxon>
        <taxon>Opisthorchiata</taxon>
        <taxon>Opisthorchiidae</taxon>
        <taxon>Opisthorchis</taxon>
    </lineage>
</organism>
<evidence type="ECO:0000313" key="2">
    <source>
        <dbReference type="Proteomes" id="UP000054324"/>
    </source>
</evidence>
<dbReference type="RefSeq" id="XP_009178259.1">
    <property type="nucleotide sequence ID" value="XM_009179995.1"/>
</dbReference>
<dbReference type="GeneID" id="20330533"/>
<feature type="non-terminal residue" evidence="1">
    <location>
        <position position="75"/>
    </location>
</feature>
<dbReference type="AlphaFoldDB" id="A0A074ZRP9"/>